<evidence type="ECO:0000313" key="2">
    <source>
        <dbReference type="EMBL" id="GAM56600.1"/>
    </source>
</evidence>
<accession>A0A0B8NPU8</accession>
<comment type="caution">
    <text evidence="2">The sequence shown here is derived from an EMBL/GenBank/DDBJ whole genome shotgun (WGS) entry which is preliminary data.</text>
</comment>
<reference evidence="2 3" key="1">
    <citation type="submission" date="2015-01" db="EMBL/GenBank/DDBJ databases">
        <title>Vibrio sp. C1 JCM 19231 whole genome shotgun sequence.</title>
        <authorList>
            <person name="Sawabe T."/>
            <person name="Meirelles P."/>
            <person name="Feng G."/>
            <person name="Sayaka M."/>
            <person name="Hattori M."/>
            <person name="Ohkuma M."/>
        </authorList>
    </citation>
    <scope>NUCLEOTIDE SEQUENCE [LARGE SCALE GENOMIC DNA]</scope>
    <source>
        <strain evidence="3">JCM 19231</strain>
    </source>
</reference>
<protein>
    <submittedName>
        <fullName evidence="2">Mlr8221 protein</fullName>
    </submittedName>
</protein>
<dbReference type="EMBL" id="BBRZ01000033">
    <property type="protein sequence ID" value="GAM56600.1"/>
    <property type="molecule type" value="Genomic_DNA"/>
</dbReference>
<keyword evidence="1" id="KW-0175">Coiled coil</keyword>
<organism evidence="2 3">
    <name type="scientific">Vibrio ishigakensis</name>
    <dbReference type="NCBI Taxonomy" id="1481914"/>
    <lineage>
        <taxon>Bacteria</taxon>
        <taxon>Pseudomonadati</taxon>
        <taxon>Pseudomonadota</taxon>
        <taxon>Gammaproteobacteria</taxon>
        <taxon>Vibrionales</taxon>
        <taxon>Vibrionaceae</taxon>
        <taxon>Vibrio</taxon>
    </lineage>
</organism>
<sequence>MMTEIDDAFWSIDKQRIRKEYEAQITSLQAQLNKLVDGGLEVNQDASFTFSAIDEQYKLMLEMVDDKIALKESEISKLETIVSAQQRAASNSLVARNRQIDSAFISEKTRLESVGEKVENEFDSTREEIDAIKDENFELKQKIRHLDTDIEQMYLSNQIYRMASHIDGTKELDEIKPTTVTLVAVVWFGSLAFICAIIGPILVLASLHLKSRAEKMEQEQGEPSFQAS</sequence>
<evidence type="ECO:0000256" key="1">
    <source>
        <dbReference type="SAM" id="Coils"/>
    </source>
</evidence>
<name>A0A0B8NPU8_9VIBR</name>
<keyword evidence="3" id="KW-1185">Reference proteome</keyword>
<proteinExistence type="predicted"/>
<gene>
    <name evidence="2" type="ORF">JCM19231_5179</name>
</gene>
<dbReference type="Proteomes" id="UP000031671">
    <property type="component" value="Unassembled WGS sequence"/>
</dbReference>
<dbReference type="AlphaFoldDB" id="A0A0B8NPU8"/>
<feature type="coiled-coil region" evidence="1">
    <location>
        <begin position="115"/>
        <end position="149"/>
    </location>
</feature>
<reference evidence="2 3" key="2">
    <citation type="submission" date="2015-01" db="EMBL/GenBank/DDBJ databases">
        <authorList>
            <consortium name="NBRP consortium"/>
            <person name="Sawabe T."/>
            <person name="Meirelles P."/>
            <person name="Feng G."/>
            <person name="Sayaka M."/>
            <person name="Hattori M."/>
            <person name="Ohkuma M."/>
        </authorList>
    </citation>
    <scope>NUCLEOTIDE SEQUENCE [LARGE SCALE GENOMIC DNA]</scope>
    <source>
        <strain evidence="3">JCM 19231</strain>
    </source>
</reference>
<evidence type="ECO:0000313" key="3">
    <source>
        <dbReference type="Proteomes" id="UP000031671"/>
    </source>
</evidence>